<proteinExistence type="predicted"/>
<evidence type="ECO:0008006" key="3">
    <source>
        <dbReference type="Google" id="ProtNLM"/>
    </source>
</evidence>
<gene>
    <name evidence="1" type="ORF">SAMN05421766_103535</name>
</gene>
<evidence type="ECO:0000313" key="1">
    <source>
        <dbReference type="EMBL" id="SIS71040.1"/>
    </source>
</evidence>
<keyword evidence="2" id="KW-1185">Reference proteome</keyword>
<comment type="caution">
    <text evidence="1">The sequence shown here is derived from an EMBL/GenBank/DDBJ whole genome shotgun (WGS) entry which is preliminary data.</text>
</comment>
<reference evidence="1 2" key="1">
    <citation type="submission" date="2017-01" db="EMBL/GenBank/DDBJ databases">
        <authorList>
            <person name="Varghese N."/>
            <person name="Submissions S."/>
        </authorList>
    </citation>
    <scope>NUCLEOTIDE SEQUENCE [LARGE SCALE GENOMIC DNA]</scope>
    <source>
        <strain evidence="1 2">DSM 2061</strain>
    </source>
</reference>
<organism evidence="1 2">
    <name type="scientific">Zobellia uliginosa</name>
    <dbReference type="NCBI Taxonomy" id="143224"/>
    <lineage>
        <taxon>Bacteria</taxon>
        <taxon>Pseudomonadati</taxon>
        <taxon>Bacteroidota</taxon>
        <taxon>Flavobacteriia</taxon>
        <taxon>Flavobacteriales</taxon>
        <taxon>Flavobacteriaceae</taxon>
        <taxon>Zobellia</taxon>
    </lineage>
</organism>
<dbReference type="Proteomes" id="UP000185728">
    <property type="component" value="Unassembled WGS sequence"/>
</dbReference>
<sequence length="71" mass="7954">MPCHIITDNQKPFSDKPIAQQLSRWGIDTEGPTKVAKYPIRTCLLSKIISEELAVAALTGYLIEKMNKPIK</sequence>
<accession>A0ABY1KS90</accession>
<name>A0ABY1KS90_9FLAO</name>
<evidence type="ECO:0000313" key="2">
    <source>
        <dbReference type="Proteomes" id="UP000185728"/>
    </source>
</evidence>
<dbReference type="EMBL" id="FTOB01000003">
    <property type="protein sequence ID" value="SIS71040.1"/>
    <property type="molecule type" value="Genomic_DNA"/>
</dbReference>
<protein>
    <recommendedName>
        <fullName evidence="3">Integrase catalytic domain-containing protein</fullName>
    </recommendedName>
</protein>